<name>A0A1T4MU54_9FIRM</name>
<dbReference type="PROSITE" id="PS50006">
    <property type="entry name" value="FHA_DOMAIN"/>
    <property type="match status" value="1"/>
</dbReference>
<feature type="domain" description="FHA" evidence="1">
    <location>
        <begin position="60"/>
        <end position="109"/>
    </location>
</feature>
<proteinExistence type="predicted"/>
<protein>
    <submittedName>
        <fullName evidence="2">FHA domain-containing protein</fullName>
    </submittedName>
</protein>
<dbReference type="AlphaFoldDB" id="A0A1T4MU54"/>
<dbReference type="SUPFAM" id="SSF49879">
    <property type="entry name" value="SMAD/FHA domain"/>
    <property type="match status" value="1"/>
</dbReference>
<sequence>MSWWRRLWRRKKELMSGQDGTIVFALPAQCQEISSAAAAALVILSGEDTGMRLALPRQTVYIGRREDCTITINHPTVSRLHARILPTDRGWVLQDLDSANGTLVNGRPVTEVLLSPGDRIKIGPWEAEFYL</sequence>
<dbReference type="Pfam" id="PF00498">
    <property type="entry name" value="FHA"/>
    <property type="match status" value="1"/>
</dbReference>
<dbReference type="OrthoDB" id="9816434at2"/>
<dbReference type="RefSeq" id="WP_078664823.1">
    <property type="nucleotide sequence ID" value="NZ_FUXM01000005.1"/>
</dbReference>
<keyword evidence="3" id="KW-1185">Reference proteome</keyword>
<dbReference type="CDD" id="cd00060">
    <property type="entry name" value="FHA"/>
    <property type="match status" value="1"/>
</dbReference>
<evidence type="ECO:0000313" key="2">
    <source>
        <dbReference type="EMBL" id="SJZ70599.1"/>
    </source>
</evidence>
<gene>
    <name evidence="2" type="ORF">SAMN02745885_00716</name>
</gene>
<dbReference type="PANTHER" id="PTHR23308">
    <property type="entry name" value="NUCLEAR INHIBITOR OF PROTEIN PHOSPHATASE-1"/>
    <property type="match status" value="1"/>
</dbReference>
<organism evidence="2 3">
    <name type="scientific">Carboxydocella sporoproducens DSM 16521</name>
    <dbReference type="NCBI Taxonomy" id="1121270"/>
    <lineage>
        <taxon>Bacteria</taxon>
        <taxon>Bacillati</taxon>
        <taxon>Bacillota</taxon>
        <taxon>Clostridia</taxon>
        <taxon>Eubacteriales</taxon>
        <taxon>Clostridiales Family XVI. Incertae Sedis</taxon>
        <taxon>Carboxydocella</taxon>
    </lineage>
</organism>
<evidence type="ECO:0000259" key="1">
    <source>
        <dbReference type="PROSITE" id="PS50006"/>
    </source>
</evidence>
<dbReference type="Proteomes" id="UP000189933">
    <property type="component" value="Unassembled WGS sequence"/>
</dbReference>
<dbReference type="InterPro" id="IPR000253">
    <property type="entry name" value="FHA_dom"/>
</dbReference>
<dbReference type="InterPro" id="IPR008984">
    <property type="entry name" value="SMAD_FHA_dom_sf"/>
</dbReference>
<accession>A0A1T4MU54</accession>
<dbReference type="SMART" id="SM00240">
    <property type="entry name" value="FHA"/>
    <property type="match status" value="1"/>
</dbReference>
<dbReference type="Gene3D" id="2.60.200.20">
    <property type="match status" value="1"/>
</dbReference>
<dbReference type="InterPro" id="IPR050923">
    <property type="entry name" value="Cell_Proc_Reg/RNA_Proc"/>
</dbReference>
<dbReference type="EMBL" id="FUXM01000005">
    <property type="protein sequence ID" value="SJZ70599.1"/>
    <property type="molecule type" value="Genomic_DNA"/>
</dbReference>
<evidence type="ECO:0000313" key="3">
    <source>
        <dbReference type="Proteomes" id="UP000189933"/>
    </source>
</evidence>
<reference evidence="3" key="1">
    <citation type="submission" date="2017-02" db="EMBL/GenBank/DDBJ databases">
        <authorList>
            <person name="Varghese N."/>
            <person name="Submissions S."/>
        </authorList>
    </citation>
    <scope>NUCLEOTIDE SEQUENCE [LARGE SCALE GENOMIC DNA]</scope>
    <source>
        <strain evidence="3">DSM 16521</strain>
    </source>
</reference>